<sequence length="256" mass="28089">MDSGQCLERQQRHHATHAGRTEDGVPSAHNDVGEDAGCLNVSGKGIDDYCVPRSPYAPIFDVASPSIAGFPGILFSSRLRLRVMGGPGGLRDAAYWPELDECTRLEYRGTSAPRDCKNSLLQLKQTRLQKSSKQAGRNVDVRGTNEMTAAEPHVGHSDDKSDSELYARNSESCGNAQVDPTAVEHDLWEDRHGVHSGPVVTVYGTVSIMRSPTAPITVDRVQRVDIVEEGQRRLPRRPQNLAPPLRPRTLYGKARS</sequence>
<feature type="region of interest" description="Disordered" evidence="1">
    <location>
        <begin position="1"/>
        <end position="32"/>
    </location>
</feature>
<comment type="caution">
    <text evidence="2">The sequence shown here is derived from an EMBL/GenBank/DDBJ whole genome shotgun (WGS) entry which is preliminary data.</text>
</comment>
<organism evidence="2 3">
    <name type="scientific">Rhipicephalus sanguineus</name>
    <name type="common">Brown dog tick</name>
    <name type="synonym">Ixodes sanguineus</name>
    <dbReference type="NCBI Taxonomy" id="34632"/>
    <lineage>
        <taxon>Eukaryota</taxon>
        <taxon>Metazoa</taxon>
        <taxon>Ecdysozoa</taxon>
        <taxon>Arthropoda</taxon>
        <taxon>Chelicerata</taxon>
        <taxon>Arachnida</taxon>
        <taxon>Acari</taxon>
        <taxon>Parasitiformes</taxon>
        <taxon>Ixodida</taxon>
        <taxon>Ixodoidea</taxon>
        <taxon>Ixodidae</taxon>
        <taxon>Rhipicephalinae</taxon>
        <taxon>Rhipicephalus</taxon>
        <taxon>Rhipicephalus</taxon>
    </lineage>
</organism>
<feature type="compositionally biased region" description="Basic and acidic residues" evidence="1">
    <location>
        <begin position="153"/>
        <end position="165"/>
    </location>
</feature>
<evidence type="ECO:0000313" key="3">
    <source>
        <dbReference type="Proteomes" id="UP000821837"/>
    </source>
</evidence>
<evidence type="ECO:0000256" key="1">
    <source>
        <dbReference type="SAM" id="MobiDB-lite"/>
    </source>
</evidence>
<gene>
    <name evidence="2" type="ORF">HPB52_024482</name>
</gene>
<feature type="region of interest" description="Disordered" evidence="1">
    <location>
        <begin position="127"/>
        <end position="169"/>
    </location>
</feature>
<dbReference type="EMBL" id="JABSTV010000120">
    <property type="protein sequence ID" value="KAH7987107.1"/>
    <property type="molecule type" value="Genomic_DNA"/>
</dbReference>
<accession>A0A9D4YS16</accession>
<reference evidence="2" key="2">
    <citation type="submission" date="2021-09" db="EMBL/GenBank/DDBJ databases">
        <authorList>
            <person name="Jia N."/>
            <person name="Wang J."/>
            <person name="Shi W."/>
            <person name="Du L."/>
            <person name="Sun Y."/>
            <person name="Zhan W."/>
            <person name="Jiang J."/>
            <person name="Wang Q."/>
            <person name="Zhang B."/>
            <person name="Ji P."/>
            <person name="Sakyi L.B."/>
            <person name="Cui X."/>
            <person name="Yuan T."/>
            <person name="Jiang B."/>
            <person name="Yang W."/>
            <person name="Lam T.T.-Y."/>
            <person name="Chang Q."/>
            <person name="Ding S."/>
            <person name="Wang X."/>
            <person name="Zhu J."/>
            <person name="Ruan X."/>
            <person name="Zhao L."/>
            <person name="Wei J."/>
            <person name="Que T."/>
            <person name="Du C."/>
            <person name="Cheng J."/>
            <person name="Dai P."/>
            <person name="Han X."/>
            <person name="Huang E."/>
            <person name="Gao Y."/>
            <person name="Liu J."/>
            <person name="Shao H."/>
            <person name="Ye R."/>
            <person name="Li L."/>
            <person name="Wei W."/>
            <person name="Wang X."/>
            <person name="Wang C."/>
            <person name="Huo Q."/>
            <person name="Li W."/>
            <person name="Guo W."/>
            <person name="Chen H."/>
            <person name="Chen S."/>
            <person name="Zhou L."/>
            <person name="Zhou L."/>
            <person name="Ni X."/>
            <person name="Tian J."/>
            <person name="Zhou Y."/>
            <person name="Sheng Y."/>
            <person name="Liu T."/>
            <person name="Pan Y."/>
            <person name="Xia L."/>
            <person name="Li J."/>
            <person name="Zhao F."/>
            <person name="Cao W."/>
        </authorList>
    </citation>
    <scope>NUCLEOTIDE SEQUENCE</scope>
    <source>
        <strain evidence="2">Rsan-2018</strain>
        <tissue evidence="2">Larvae</tissue>
    </source>
</reference>
<reference evidence="2" key="1">
    <citation type="journal article" date="2020" name="Cell">
        <title>Large-Scale Comparative Analyses of Tick Genomes Elucidate Their Genetic Diversity and Vector Capacities.</title>
        <authorList>
            <consortium name="Tick Genome and Microbiome Consortium (TIGMIC)"/>
            <person name="Jia N."/>
            <person name="Wang J."/>
            <person name="Shi W."/>
            <person name="Du L."/>
            <person name="Sun Y."/>
            <person name="Zhan W."/>
            <person name="Jiang J.F."/>
            <person name="Wang Q."/>
            <person name="Zhang B."/>
            <person name="Ji P."/>
            <person name="Bell-Sakyi L."/>
            <person name="Cui X.M."/>
            <person name="Yuan T.T."/>
            <person name="Jiang B.G."/>
            <person name="Yang W.F."/>
            <person name="Lam T.T."/>
            <person name="Chang Q.C."/>
            <person name="Ding S.J."/>
            <person name="Wang X.J."/>
            <person name="Zhu J.G."/>
            <person name="Ruan X.D."/>
            <person name="Zhao L."/>
            <person name="Wei J.T."/>
            <person name="Ye R.Z."/>
            <person name="Que T.C."/>
            <person name="Du C.H."/>
            <person name="Zhou Y.H."/>
            <person name="Cheng J.X."/>
            <person name="Dai P.F."/>
            <person name="Guo W.B."/>
            <person name="Han X.H."/>
            <person name="Huang E.J."/>
            <person name="Li L.F."/>
            <person name="Wei W."/>
            <person name="Gao Y.C."/>
            <person name="Liu J.Z."/>
            <person name="Shao H.Z."/>
            <person name="Wang X."/>
            <person name="Wang C.C."/>
            <person name="Yang T.C."/>
            <person name="Huo Q.B."/>
            <person name="Li W."/>
            <person name="Chen H.Y."/>
            <person name="Chen S.E."/>
            <person name="Zhou L.G."/>
            <person name="Ni X.B."/>
            <person name="Tian J.H."/>
            <person name="Sheng Y."/>
            <person name="Liu T."/>
            <person name="Pan Y.S."/>
            <person name="Xia L.Y."/>
            <person name="Li J."/>
            <person name="Zhao F."/>
            <person name="Cao W.C."/>
        </authorList>
    </citation>
    <scope>NUCLEOTIDE SEQUENCE</scope>
    <source>
        <strain evidence="2">Rsan-2018</strain>
    </source>
</reference>
<dbReference type="AlphaFoldDB" id="A0A9D4YS16"/>
<proteinExistence type="predicted"/>
<feature type="region of interest" description="Disordered" evidence="1">
    <location>
        <begin position="229"/>
        <end position="256"/>
    </location>
</feature>
<keyword evidence="3" id="KW-1185">Reference proteome</keyword>
<evidence type="ECO:0000313" key="2">
    <source>
        <dbReference type="EMBL" id="KAH7987107.1"/>
    </source>
</evidence>
<dbReference type="Proteomes" id="UP000821837">
    <property type="component" value="Unassembled WGS sequence"/>
</dbReference>
<name>A0A9D4YS16_RHISA</name>
<protein>
    <submittedName>
        <fullName evidence="2">Uncharacterized protein</fullName>
    </submittedName>
</protein>